<feature type="region of interest" description="Disordered" evidence="2">
    <location>
        <begin position="417"/>
        <end position="438"/>
    </location>
</feature>
<evidence type="ECO:0000256" key="2">
    <source>
        <dbReference type="SAM" id="MobiDB-lite"/>
    </source>
</evidence>
<evidence type="ECO:0000313" key="3">
    <source>
        <dbReference type="EMBL" id="MCL1031343.1"/>
    </source>
</evidence>
<evidence type="ECO:0000256" key="1">
    <source>
        <dbReference type="SAM" id="Coils"/>
    </source>
</evidence>
<dbReference type="RefSeq" id="WP_248947346.1">
    <property type="nucleotide sequence ID" value="NZ_CBCSGY010000016.1"/>
</dbReference>
<proteinExistence type="predicted"/>
<accession>A0ABT0KH34</accession>
<feature type="coiled-coil region" evidence="1">
    <location>
        <begin position="112"/>
        <end position="171"/>
    </location>
</feature>
<organism evidence="3 4">
    <name type="scientific">Serratia silvae</name>
    <dbReference type="NCBI Taxonomy" id="2824122"/>
    <lineage>
        <taxon>Bacteria</taxon>
        <taxon>Pseudomonadati</taxon>
        <taxon>Pseudomonadota</taxon>
        <taxon>Gammaproteobacteria</taxon>
        <taxon>Enterobacterales</taxon>
        <taxon>Yersiniaceae</taxon>
        <taxon>Serratia</taxon>
    </lineage>
</organism>
<feature type="compositionally biased region" description="Basic residues" evidence="2">
    <location>
        <begin position="429"/>
        <end position="438"/>
    </location>
</feature>
<reference evidence="3" key="1">
    <citation type="submission" date="2021-04" db="EMBL/GenBank/DDBJ databases">
        <title>Genome sequence of Serratia sp. arafor3.</title>
        <authorList>
            <person name="Besaury L."/>
        </authorList>
    </citation>
    <scope>NUCLEOTIDE SEQUENCE</scope>
    <source>
        <strain evidence="3">Arafor3</strain>
    </source>
</reference>
<keyword evidence="1" id="KW-0175">Coiled coil</keyword>
<gene>
    <name evidence="3" type="ORF">KAJ71_20320</name>
</gene>
<protein>
    <submittedName>
        <fullName evidence="3">Uncharacterized protein</fullName>
    </submittedName>
</protein>
<dbReference type="Gene3D" id="1.10.150.20">
    <property type="entry name" value="5' to 3' exonuclease, C-terminal subdomain"/>
    <property type="match status" value="1"/>
</dbReference>
<sequence>MTDTALVAEQEKVFAPEAETLVAQINFLKAETNFCSHVAGNSIFRASMERMEEDLGKLARNFVAFDDREKADYNQLVDVVEARDSTITNLHLQLSIKNDELNALRVALSESANITAEERNSLDREIERLKQRIDAMKAEQAEALRRLSVKLKSAEDELSEARAKIANLRTKLGKEMHAHDSTTVSYKKMQLDHITLLQYRDYSRREKDIINGSCGDKFWQSETYPGLKFYIHFFLYPLTYPNVQQDADQPSFVNNLTFHINVRSTYGVDLVGRISEWGVVQYQNLPLFKNEIPEELYNELTRAHHELIAVTNPHLAAFFAYADSVKLVDVPELKPADVAKMAELEITTLAHLGNAFTTDLEKLKGIGEVTARKLRAVAYVYKAAWEAEFGAVEIEKPLYVETSHTIEDTINRLVGLPTQEGRPQATVGRSKKHRKGKR</sequence>
<comment type="caution">
    <text evidence="3">The sequence shown here is derived from an EMBL/GenBank/DDBJ whole genome shotgun (WGS) entry which is preliminary data.</text>
</comment>
<dbReference type="Gene3D" id="1.10.287.1490">
    <property type="match status" value="1"/>
</dbReference>
<dbReference type="Proteomes" id="UP001165275">
    <property type="component" value="Unassembled WGS sequence"/>
</dbReference>
<dbReference type="EMBL" id="JAGQDC010000021">
    <property type="protein sequence ID" value="MCL1031343.1"/>
    <property type="molecule type" value="Genomic_DNA"/>
</dbReference>
<name>A0ABT0KH34_9GAMM</name>
<keyword evidence="4" id="KW-1185">Reference proteome</keyword>
<evidence type="ECO:0000313" key="4">
    <source>
        <dbReference type="Proteomes" id="UP001165275"/>
    </source>
</evidence>